<evidence type="ECO:0000256" key="1">
    <source>
        <dbReference type="SAM" id="Phobius"/>
    </source>
</evidence>
<reference evidence="2 3" key="1">
    <citation type="submission" date="2023-07" db="EMBL/GenBank/DDBJ databases">
        <title>Comparative genomics of wheat-associated soil bacteria to identify genetic determinants of phenazine resistance.</title>
        <authorList>
            <person name="Mouncey N."/>
        </authorList>
    </citation>
    <scope>NUCLEOTIDE SEQUENCE [LARGE SCALE GENOMIC DNA]</scope>
    <source>
        <strain evidence="2 3">W2I7</strain>
    </source>
</reference>
<name>A0ABU0PFU6_9MICO</name>
<dbReference type="RefSeq" id="WP_307363893.1">
    <property type="nucleotide sequence ID" value="NZ_JAUSXK010000001.1"/>
</dbReference>
<dbReference type="EMBL" id="JAUSXK010000001">
    <property type="protein sequence ID" value="MDQ0645536.1"/>
    <property type="molecule type" value="Genomic_DNA"/>
</dbReference>
<evidence type="ECO:0000313" key="3">
    <source>
        <dbReference type="Proteomes" id="UP001239085"/>
    </source>
</evidence>
<gene>
    <name evidence="2" type="ORF">QFZ46_003696</name>
</gene>
<organism evidence="2 3">
    <name type="scientific">Microbacterium murale</name>
    <dbReference type="NCBI Taxonomy" id="1081040"/>
    <lineage>
        <taxon>Bacteria</taxon>
        <taxon>Bacillati</taxon>
        <taxon>Actinomycetota</taxon>
        <taxon>Actinomycetes</taxon>
        <taxon>Micrococcales</taxon>
        <taxon>Microbacteriaceae</taxon>
        <taxon>Microbacterium</taxon>
    </lineage>
</organism>
<evidence type="ECO:0000313" key="2">
    <source>
        <dbReference type="EMBL" id="MDQ0645536.1"/>
    </source>
</evidence>
<sequence length="145" mass="15980">MTADQISLAIQTAAIVVAVAASIVALATSAADRRNTREIARREQAASLKREHLMFQLDVLARLTENLNRGGSTDRDESARMGTEALTLVGLLDAELVPNLWSQKLDSESALRRLLDDPEMPEWKKWAIESQLGTLTLLAEIRRAS</sequence>
<feature type="transmembrane region" description="Helical" evidence="1">
    <location>
        <begin position="6"/>
        <end position="27"/>
    </location>
</feature>
<keyword evidence="1" id="KW-1133">Transmembrane helix</keyword>
<keyword evidence="1" id="KW-0472">Membrane</keyword>
<keyword evidence="3" id="KW-1185">Reference proteome</keyword>
<comment type="caution">
    <text evidence="2">The sequence shown here is derived from an EMBL/GenBank/DDBJ whole genome shotgun (WGS) entry which is preliminary data.</text>
</comment>
<dbReference type="Proteomes" id="UP001239085">
    <property type="component" value="Unassembled WGS sequence"/>
</dbReference>
<proteinExistence type="predicted"/>
<evidence type="ECO:0008006" key="4">
    <source>
        <dbReference type="Google" id="ProtNLM"/>
    </source>
</evidence>
<accession>A0ABU0PFU6</accession>
<protein>
    <recommendedName>
        <fullName evidence="4">Secreted protein</fullName>
    </recommendedName>
</protein>
<keyword evidence="1" id="KW-0812">Transmembrane</keyword>